<feature type="non-terminal residue" evidence="2">
    <location>
        <position position="1"/>
    </location>
</feature>
<gene>
    <name evidence="2" type="ORF">AVDCRST_MAG49-16</name>
</gene>
<organism evidence="2">
    <name type="scientific">uncultured Thermomicrobiales bacterium</name>
    <dbReference type="NCBI Taxonomy" id="1645740"/>
    <lineage>
        <taxon>Bacteria</taxon>
        <taxon>Pseudomonadati</taxon>
        <taxon>Thermomicrobiota</taxon>
        <taxon>Thermomicrobia</taxon>
        <taxon>Thermomicrobiales</taxon>
        <taxon>environmental samples</taxon>
    </lineage>
</organism>
<feature type="compositionally biased region" description="Gly residues" evidence="1">
    <location>
        <begin position="113"/>
        <end position="125"/>
    </location>
</feature>
<feature type="compositionally biased region" description="Low complexity" evidence="1">
    <location>
        <begin position="58"/>
        <end position="72"/>
    </location>
</feature>
<feature type="non-terminal residue" evidence="2">
    <location>
        <position position="317"/>
    </location>
</feature>
<sequence>ADLHPSPPGPVGPRAARGVDPDVRAGQADPGRSGVADDRRRPADDPRAGGGDPTILWARPAAADPVRPVAGARGPGRPRPVDPEQEAGHRRVAAAAAGDGRTDAAGRALRDGAGAGRWDAGGGAAQLGARLRRHDRDVDRDLPAELLPGDAAGPALLAAPGVAAAARLRRVHPGSDPEPAADGPARAEPEPAAGGGLDAEHAVGGAGGAQPGVRPGGAGEGPGRSECPLAPRPAERGAADRYGRRDPGRGAAGRDRDHRADLQPAGDRALHLRRDRQPRLPGRAGGDPRRRRDLRPGHAGGRHPLRRAGPAAADGAV</sequence>
<reference evidence="2" key="1">
    <citation type="submission" date="2020-02" db="EMBL/GenBank/DDBJ databases">
        <authorList>
            <person name="Meier V. D."/>
        </authorList>
    </citation>
    <scope>NUCLEOTIDE SEQUENCE</scope>
    <source>
        <strain evidence="2">AVDCRST_MAG49</strain>
    </source>
</reference>
<proteinExistence type="predicted"/>
<dbReference type="EMBL" id="CADCWG010000001">
    <property type="protein sequence ID" value="CAA9532744.1"/>
    <property type="molecule type" value="Genomic_DNA"/>
</dbReference>
<feature type="compositionally biased region" description="Basic and acidic residues" evidence="1">
    <location>
        <begin position="100"/>
        <end position="110"/>
    </location>
</feature>
<evidence type="ECO:0000313" key="2">
    <source>
        <dbReference type="EMBL" id="CAA9532744.1"/>
    </source>
</evidence>
<feature type="compositionally biased region" description="Basic and acidic residues" evidence="1">
    <location>
        <begin position="286"/>
        <end position="296"/>
    </location>
</feature>
<feature type="compositionally biased region" description="Gly residues" evidence="1">
    <location>
        <begin position="204"/>
        <end position="222"/>
    </location>
</feature>
<protein>
    <submittedName>
        <fullName evidence="2">Dipeptide transport system permease protein DppB</fullName>
    </submittedName>
</protein>
<feature type="region of interest" description="Disordered" evidence="1">
    <location>
        <begin position="1"/>
        <end position="136"/>
    </location>
</feature>
<dbReference type="AlphaFoldDB" id="A0A6J4TWD3"/>
<name>A0A6J4TWD3_9BACT</name>
<feature type="compositionally biased region" description="Basic and acidic residues" evidence="1">
    <location>
        <begin position="233"/>
        <end position="261"/>
    </location>
</feature>
<feature type="compositionally biased region" description="Basic and acidic residues" evidence="1">
    <location>
        <begin position="268"/>
        <end position="278"/>
    </location>
</feature>
<feature type="compositionally biased region" description="Basic and acidic residues" evidence="1">
    <location>
        <begin position="35"/>
        <end position="47"/>
    </location>
</feature>
<feature type="compositionally biased region" description="Basic and acidic residues" evidence="1">
    <location>
        <begin position="79"/>
        <end position="89"/>
    </location>
</feature>
<accession>A0A6J4TWD3</accession>
<feature type="compositionally biased region" description="Pro residues" evidence="1">
    <location>
        <begin position="1"/>
        <end position="11"/>
    </location>
</feature>
<evidence type="ECO:0000256" key="1">
    <source>
        <dbReference type="SAM" id="MobiDB-lite"/>
    </source>
</evidence>
<feature type="region of interest" description="Disordered" evidence="1">
    <location>
        <begin position="168"/>
        <end position="317"/>
    </location>
</feature>
<feature type="compositionally biased region" description="Low complexity" evidence="1">
    <location>
        <begin position="177"/>
        <end position="192"/>
    </location>
</feature>